<proteinExistence type="inferred from homology"/>
<evidence type="ECO:0000313" key="7">
    <source>
        <dbReference type="EMBL" id="SEO79153.1"/>
    </source>
</evidence>
<evidence type="ECO:0000256" key="3">
    <source>
        <dbReference type="ARBA" id="ARBA00022578"/>
    </source>
</evidence>
<evidence type="ECO:0000256" key="4">
    <source>
        <dbReference type="ARBA" id="ARBA00023125"/>
    </source>
</evidence>
<keyword evidence="3 6" id="KW-0815">Transposition</keyword>
<dbReference type="STRING" id="310780.SAMN05216267_104334"/>
<evidence type="ECO:0000313" key="8">
    <source>
        <dbReference type="Proteomes" id="UP000181951"/>
    </source>
</evidence>
<keyword evidence="6" id="KW-0814">Transposable element</keyword>
<evidence type="ECO:0000256" key="6">
    <source>
        <dbReference type="RuleBase" id="RU365089"/>
    </source>
</evidence>
<dbReference type="GO" id="GO:0006313">
    <property type="term" value="P:DNA transposition"/>
    <property type="evidence" value="ECO:0007669"/>
    <property type="project" value="UniProtKB-UniRule"/>
</dbReference>
<dbReference type="PANTHER" id="PTHR33217:SF7">
    <property type="entry name" value="TRANSPOSASE FOR INSERTION SEQUENCE ELEMENT IS1081"/>
    <property type="match status" value="1"/>
</dbReference>
<dbReference type="GO" id="GO:0003677">
    <property type="term" value="F:DNA binding"/>
    <property type="evidence" value="ECO:0007669"/>
    <property type="project" value="UniProtKB-UniRule"/>
</dbReference>
<dbReference type="PANTHER" id="PTHR33217">
    <property type="entry name" value="TRANSPOSASE FOR INSERTION SEQUENCE ELEMENT IS1081"/>
    <property type="match status" value="1"/>
</dbReference>
<dbReference type="GO" id="GO:0004803">
    <property type="term" value="F:transposase activity"/>
    <property type="evidence" value="ECO:0007669"/>
    <property type="project" value="UniProtKB-UniRule"/>
</dbReference>
<comment type="similarity">
    <text evidence="2 6">Belongs to the transposase mutator family.</text>
</comment>
<evidence type="ECO:0000256" key="5">
    <source>
        <dbReference type="ARBA" id="ARBA00023172"/>
    </source>
</evidence>
<evidence type="ECO:0000256" key="2">
    <source>
        <dbReference type="ARBA" id="ARBA00010961"/>
    </source>
</evidence>
<dbReference type="AlphaFoldDB" id="A0A1H8SLS7"/>
<sequence length="124" mass="13765">MPPQGPPQMTTAIAAPDEKFPAAAERLEAAREDLLAFAAFPRVVWKSIWSNTPQERLNKEIPRRTDVVGIFPDHTSVIRLIGAVLAEQTDEWIEARRYTGSETLARCRLRPIEGQASEPVTATA</sequence>
<evidence type="ECO:0000256" key="1">
    <source>
        <dbReference type="ARBA" id="ARBA00002190"/>
    </source>
</evidence>
<dbReference type="Proteomes" id="UP000181951">
    <property type="component" value="Unassembled WGS sequence"/>
</dbReference>
<keyword evidence="4 6" id="KW-0238">DNA-binding</keyword>
<dbReference type="InterPro" id="IPR001207">
    <property type="entry name" value="Transposase_mutator"/>
</dbReference>
<accession>A0A1H8SLS7</accession>
<dbReference type="EMBL" id="FODD01000043">
    <property type="protein sequence ID" value="SEO79153.1"/>
    <property type="molecule type" value="Genomic_DNA"/>
</dbReference>
<gene>
    <name evidence="7" type="ORF">SAMN05216267_104334</name>
</gene>
<name>A0A1H8SLS7_9ACTN</name>
<reference evidence="7 8" key="1">
    <citation type="submission" date="2016-10" db="EMBL/GenBank/DDBJ databases">
        <authorList>
            <person name="de Groot N.N."/>
        </authorList>
    </citation>
    <scope>NUCLEOTIDE SEQUENCE [LARGE SCALE GENOMIC DNA]</scope>
    <source>
        <strain evidence="7 8">CGMCC 4.2026</strain>
    </source>
</reference>
<keyword evidence="8" id="KW-1185">Reference proteome</keyword>
<organism evidence="7 8">
    <name type="scientific">Actinacidiphila rubida</name>
    <dbReference type="NCBI Taxonomy" id="310780"/>
    <lineage>
        <taxon>Bacteria</taxon>
        <taxon>Bacillati</taxon>
        <taxon>Actinomycetota</taxon>
        <taxon>Actinomycetes</taxon>
        <taxon>Kitasatosporales</taxon>
        <taxon>Streptomycetaceae</taxon>
        <taxon>Actinacidiphila</taxon>
    </lineage>
</organism>
<protein>
    <recommendedName>
        <fullName evidence="6">Mutator family transposase</fullName>
    </recommendedName>
</protein>
<dbReference type="Pfam" id="PF00872">
    <property type="entry name" value="Transposase_mut"/>
    <property type="match status" value="1"/>
</dbReference>
<comment type="function">
    <text evidence="1 6">Required for the transposition of the insertion element.</text>
</comment>
<keyword evidence="5 6" id="KW-0233">DNA recombination</keyword>